<dbReference type="EMBL" id="JNBS01004882">
    <property type="protein sequence ID" value="OQR81862.1"/>
    <property type="molecule type" value="Genomic_DNA"/>
</dbReference>
<proteinExistence type="inferred from homology"/>
<evidence type="ECO:0000256" key="5">
    <source>
        <dbReference type="ARBA" id="ARBA00023136"/>
    </source>
</evidence>
<dbReference type="Proteomes" id="UP000243217">
    <property type="component" value="Unassembled WGS sequence"/>
</dbReference>
<feature type="transmembrane region" description="Helical" evidence="6">
    <location>
        <begin position="199"/>
        <end position="224"/>
    </location>
</feature>
<dbReference type="GO" id="GO:0016020">
    <property type="term" value="C:membrane"/>
    <property type="evidence" value="ECO:0007669"/>
    <property type="project" value="UniProtKB-SubCell"/>
</dbReference>
<dbReference type="GO" id="GO:0015297">
    <property type="term" value="F:antiporter activity"/>
    <property type="evidence" value="ECO:0007669"/>
    <property type="project" value="InterPro"/>
</dbReference>
<dbReference type="Pfam" id="PF01554">
    <property type="entry name" value="MatE"/>
    <property type="match status" value="2"/>
</dbReference>
<comment type="caution">
    <text evidence="7">The sequence shown here is derived from an EMBL/GenBank/DDBJ whole genome shotgun (WGS) entry which is preliminary data.</text>
</comment>
<feature type="transmembrane region" description="Helical" evidence="6">
    <location>
        <begin position="399"/>
        <end position="418"/>
    </location>
</feature>
<evidence type="ECO:0000256" key="3">
    <source>
        <dbReference type="ARBA" id="ARBA00022692"/>
    </source>
</evidence>
<keyword evidence="3 6" id="KW-0812">Transmembrane</keyword>
<dbReference type="InterPro" id="IPR045069">
    <property type="entry name" value="MATE_euk"/>
</dbReference>
<feature type="transmembrane region" description="Helical" evidence="6">
    <location>
        <begin position="67"/>
        <end position="88"/>
    </location>
</feature>
<feature type="transmembrane region" description="Helical" evidence="6">
    <location>
        <begin position="329"/>
        <end position="349"/>
    </location>
</feature>
<dbReference type="OrthoDB" id="2126698at2759"/>
<feature type="transmembrane region" description="Helical" evidence="6">
    <location>
        <begin position="369"/>
        <end position="392"/>
    </location>
</feature>
<protein>
    <submittedName>
        <fullName evidence="7">Multidrug/Oligosaccharidyl-lipid/Polysaccharide (MOP) Flippase Superfamily</fullName>
    </submittedName>
</protein>
<evidence type="ECO:0000256" key="1">
    <source>
        <dbReference type="ARBA" id="ARBA00004141"/>
    </source>
</evidence>
<dbReference type="GO" id="GO:1990961">
    <property type="term" value="P:xenobiotic detoxification by transmembrane export across the plasma membrane"/>
    <property type="evidence" value="ECO:0007669"/>
    <property type="project" value="InterPro"/>
</dbReference>
<feature type="transmembrane region" description="Helical" evidence="6">
    <location>
        <begin position="100"/>
        <end position="121"/>
    </location>
</feature>
<accession>A0A1V9Y806</accession>
<evidence type="ECO:0000256" key="4">
    <source>
        <dbReference type="ARBA" id="ARBA00022989"/>
    </source>
</evidence>
<keyword evidence="4 6" id="KW-1133">Transmembrane helix</keyword>
<dbReference type="STRING" id="74557.A0A1V9Y806"/>
<comment type="similarity">
    <text evidence="2">Belongs to the multi antimicrobial extrusion (MATE) (TC 2.A.66.1) family.</text>
</comment>
<name>A0A1V9Y806_9STRA</name>
<evidence type="ECO:0000256" key="6">
    <source>
        <dbReference type="SAM" id="Phobius"/>
    </source>
</evidence>
<feature type="transmembrane region" description="Helical" evidence="6">
    <location>
        <begin position="245"/>
        <end position="266"/>
    </location>
</feature>
<gene>
    <name evidence="7" type="ORF">THRCLA_11332</name>
</gene>
<evidence type="ECO:0000256" key="2">
    <source>
        <dbReference type="ARBA" id="ARBA00010199"/>
    </source>
</evidence>
<evidence type="ECO:0000313" key="7">
    <source>
        <dbReference type="EMBL" id="OQR81862.1"/>
    </source>
</evidence>
<reference evidence="7 8" key="1">
    <citation type="journal article" date="2014" name="Genome Biol. Evol.">
        <title>The secreted proteins of Achlya hypogyna and Thraustotheca clavata identify the ancestral oomycete secretome and reveal gene acquisitions by horizontal gene transfer.</title>
        <authorList>
            <person name="Misner I."/>
            <person name="Blouin N."/>
            <person name="Leonard G."/>
            <person name="Richards T.A."/>
            <person name="Lane C.E."/>
        </authorList>
    </citation>
    <scope>NUCLEOTIDE SEQUENCE [LARGE SCALE GENOMIC DNA]</scope>
    <source>
        <strain evidence="7 8">ATCC 34112</strain>
    </source>
</reference>
<feature type="transmembrane region" description="Helical" evidence="6">
    <location>
        <begin position="22"/>
        <end position="47"/>
    </location>
</feature>
<dbReference type="AlphaFoldDB" id="A0A1V9Y806"/>
<comment type="subcellular location">
    <subcellularLocation>
        <location evidence="1">Membrane</location>
        <topology evidence="1">Multi-pass membrane protein</topology>
    </subcellularLocation>
</comment>
<keyword evidence="8" id="KW-1185">Reference proteome</keyword>
<feature type="transmembrane region" description="Helical" evidence="6">
    <location>
        <begin position="286"/>
        <end position="309"/>
    </location>
</feature>
<dbReference type="NCBIfam" id="TIGR00797">
    <property type="entry name" value="matE"/>
    <property type="match status" value="1"/>
</dbReference>
<feature type="transmembrane region" description="Helical" evidence="6">
    <location>
        <begin position="430"/>
        <end position="449"/>
    </location>
</feature>
<feature type="transmembrane region" description="Helical" evidence="6">
    <location>
        <begin position="171"/>
        <end position="193"/>
    </location>
</feature>
<dbReference type="GO" id="GO:0042910">
    <property type="term" value="F:xenobiotic transmembrane transporter activity"/>
    <property type="evidence" value="ECO:0007669"/>
    <property type="project" value="InterPro"/>
</dbReference>
<dbReference type="InterPro" id="IPR002528">
    <property type="entry name" value="MATE_fam"/>
</dbReference>
<dbReference type="PANTHER" id="PTHR11206">
    <property type="entry name" value="MULTIDRUG RESISTANCE PROTEIN"/>
    <property type="match status" value="1"/>
</dbReference>
<evidence type="ECO:0000313" key="8">
    <source>
        <dbReference type="Proteomes" id="UP000243217"/>
    </source>
</evidence>
<sequence>PQSPNVEFIPLHSPRVFDEVKVLLSLGGPVVFTMLLEILPNTTNIILVSYLSGDTKEYVDAAALSGIYFNITALSVGFGMATAMDTLFNQAFGANKTKRFGVYLQSALTGMALTFIPVFFFNWYCQKILLGLGQDPQLAELTGDFTRITLAAIPFLYIHEIVKKALQAYSIVNPMVIMAFVSNCIHIGLGYFMVHHTSLGFYGAAVARSISSASFPMMLLFLFWRKPIHREWIFARTLKLATEELGSFFRYGIPGMLMVVIEWVAFEVLTLLSGIMADPKVKVGVMSIISQLLTLVYLIYMGLSIAATIRIGSWLGSNNAEAAKASCKAIFCITGACLTITTLFLILLRHNLPPLFIRDDEITSLASTMLLWAVWSSVVDGINAVYHGIYFGMGFQTKATIITAIAVYIFGMPLAIVFAFPCEWELKGLWVGYIIGSLTSVILYCFWLARINWTATAEIVAAQHQH</sequence>
<feature type="non-terminal residue" evidence="7">
    <location>
        <position position="1"/>
    </location>
</feature>
<organism evidence="7 8">
    <name type="scientific">Thraustotheca clavata</name>
    <dbReference type="NCBI Taxonomy" id="74557"/>
    <lineage>
        <taxon>Eukaryota</taxon>
        <taxon>Sar</taxon>
        <taxon>Stramenopiles</taxon>
        <taxon>Oomycota</taxon>
        <taxon>Saprolegniomycetes</taxon>
        <taxon>Saprolegniales</taxon>
        <taxon>Achlyaceae</taxon>
        <taxon>Thraustotheca</taxon>
    </lineage>
</organism>
<dbReference type="CDD" id="cd13132">
    <property type="entry name" value="MATE_eukaryotic"/>
    <property type="match status" value="1"/>
</dbReference>
<keyword evidence="5 6" id="KW-0472">Membrane</keyword>